<reference evidence="2 3" key="1">
    <citation type="submission" date="2022-07" db="EMBL/GenBank/DDBJ databases">
        <title>Genome-wide signatures of adaptation to extreme environments.</title>
        <authorList>
            <person name="Cho C.H."/>
            <person name="Yoon H.S."/>
        </authorList>
    </citation>
    <scope>NUCLEOTIDE SEQUENCE [LARGE SCALE GENOMIC DNA]</scope>
    <source>
        <strain evidence="2 3">108.79 E11</strain>
    </source>
</reference>
<keyword evidence="3" id="KW-1185">Reference proteome</keyword>
<feature type="signal peptide" evidence="1">
    <location>
        <begin position="1"/>
        <end position="21"/>
    </location>
</feature>
<keyword evidence="1" id="KW-0732">Signal</keyword>
<organism evidence="2 3">
    <name type="scientific">Galdieria yellowstonensis</name>
    <dbReference type="NCBI Taxonomy" id="3028027"/>
    <lineage>
        <taxon>Eukaryota</taxon>
        <taxon>Rhodophyta</taxon>
        <taxon>Bangiophyceae</taxon>
        <taxon>Galdieriales</taxon>
        <taxon>Galdieriaceae</taxon>
        <taxon>Galdieria</taxon>
    </lineage>
</organism>
<comment type="caution">
    <text evidence="2">The sequence shown here is derived from an EMBL/GenBank/DDBJ whole genome shotgun (WGS) entry which is preliminary data.</text>
</comment>
<evidence type="ECO:0000256" key="1">
    <source>
        <dbReference type="SAM" id="SignalP"/>
    </source>
</evidence>
<dbReference type="Proteomes" id="UP001300502">
    <property type="component" value="Unassembled WGS sequence"/>
</dbReference>
<evidence type="ECO:0000313" key="2">
    <source>
        <dbReference type="EMBL" id="KAK4528336.1"/>
    </source>
</evidence>
<proteinExistence type="predicted"/>
<dbReference type="AlphaFoldDB" id="A0AAV9IMP7"/>
<gene>
    <name evidence="2" type="ORF">GAYE_SCF55G6276</name>
</gene>
<protein>
    <submittedName>
        <fullName evidence="2">Uncharacterized protein</fullName>
    </submittedName>
</protein>
<dbReference type="EMBL" id="JANCYU010000063">
    <property type="protein sequence ID" value="KAK4528336.1"/>
    <property type="molecule type" value="Genomic_DNA"/>
</dbReference>
<feature type="chain" id="PRO_5043855164" evidence="1">
    <location>
        <begin position="22"/>
        <end position="133"/>
    </location>
</feature>
<evidence type="ECO:0000313" key="3">
    <source>
        <dbReference type="Proteomes" id="UP001300502"/>
    </source>
</evidence>
<name>A0AAV9IMP7_9RHOD</name>
<accession>A0AAV9IMP7</accession>
<sequence length="133" mass="14427">MRLTHFLFVLSFVAVFLVAHAVPVGEDAFSFSQTFGNASASGNASVIPATTKIPKLEVTSSASSKDNGKAAQVDFADYSKGYPSPSYFYAPSYTSYVEFPQYPSYPSWPSFNEQPAFGGFDPNAEFGESEIFV</sequence>